<organism evidence="1 2">
    <name type="scientific">Staphylotrichum tortipilum</name>
    <dbReference type="NCBI Taxonomy" id="2831512"/>
    <lineage>
        <taxon>Eukaryota</taxon>
        <taxon>Fungi</taxon>
        <taxon>Dikarya</taxon>
        <taxon>Ascomycota</taxon>
        <taxon>Pezizomycotina</taxon>
        <taxon>Sordariomycetes</taxon>
        <taxon>Sordariomycetidae</taxon>
        <taxon>Sordariales</taxon>
        <taxon>Chaetomiaceae</taxon>
        <taxon>Staphylotrichum</taxon>
    </lineage>
</organism>
<proteinExistence type="predicted"/>
<keyword evidence="2" id="KW-1185">Reference proteome</keyword>
<dbReference type="AlphaFoldDB" id="A0AAN6MBW2"/>
<dbReference type="PANTHER" id="PTHR33112:SF8">
    <property type="entry name" value="HETEROKARYON INCOMPATIBILITY DOMAIN-CONTAINING PROTEIN"/>
    <property type="match status" value="1"/>
</dbReference>
<evidence type="ECO:0000313" key="1">
    <source>
        <dbReference type="EMBL" id="KAK3897221.1"/>
    </source>
</evidence>
<dbReference type="Proteomes" id="UP001303889">
    <property type="component" value="Unassembled WGS sequence"/>
</dbReference>
<name>A0AAN6MBW2_9PEZI</name>
<dbReference type="EMBL" id="MU856230">
    <property type="protein sequence ID" value="KAK3897221.1"/>
    <property type="molecule type" value="Genomic_DNA"/>
</dbReference>
<comment type="caution">
    <text evidence="1">The sequence shown here is derived from an EMBL/GenBank/DDBJ whole genome shotgun (WGS) entry which is preliminary data.</text>
</comment>
<reference evidence="1" key="2">
    <citation type="submission" date="2023-05" db="EMBL/GenBank/DDBJ databases">
        <authorList>
            <consortium name="Lawrence Berkeley National Laboratory"/>
            <person name="Steindorff A."/>
            <person name="Hensen N."/>
            <person name="Bonometti L."/>
            <person name="Westerberg I."/>
            <person name="Brannstrom I.O."/>
            <person name="Guillou S."/>
            <person name="Cros-Aarteil S."/>
            <person name="Calhoun S."/>
            <person name="Haridas S."/>
            <person name="Kuo A."/>
            <person name="Mondo S."/>
            <person name="Pangilinan J."/>
            <person name="Riley R."/>
            <person name="Labutti K."/>
            <person name="Andreopoulos B."/>
            <person name="Lipzen A."/>
            <person name="Chen C."/>
            <person name="Yanf M."/>
            <person name="Daum C."/>
            <person name="Ng V."/>
            <person name="Clum A."/>
            <person name="Ohm R."/>
            <person name="Martin F."/>
            <person name="Silar P."/>
            <person name="Natvig D."/>
            <person name="Lalanne C."/>
            <person name="Gautier V."/>
            <person name="Ament-Velasquez S.L."/>
            <person name="Kruys A."/>
            <person name="Hutchinson M.I."/>
            <person name="Powell A.J."/>
            <person name="Barry K."/>
            <person name="Miller A.N."/>
            <person name="Grigoriev I.V."/>
            <person name="Debuchy R."/>
            <person name="Gladieux P."/>
            <person name="Thoren M.H."/>
            <person name="Johannesson H."/>
        </authorList>
    </citation>
    <scope>NUCLEOTIDE SEQUENCE</scope>
    <source>
        <strain evidence="1">CBS 103.79</strain>
    </source>
</reference>
<evidence type="ECO:0000313" key="2">
    <source>
        <dbReference type="Proteomes" id="UP001303889"/>
    </source>
</evidence>
<reference evidence="1" key="1">
    <citation type="journal article" date="2023" name="Mol. Phylogenet. Evol.">
        <title>Genome-scale phylogeny and comparative genomics of the fungal order Sordariales.</title>
        <authorList>
            <person name="Hensen N."/>
            <person name="Bonometti L."/>
            <person name="Westerberg I."/>
            <person name="Brannstrom I.O."/>
            <person name="Guillou S."/>
            <person name="Cros-Aarteil S."/>
            <person name="Calhoun S."/>
            <person name="Haridas S."/>
            <person name="Kuo A."/>
            <person name="Mondo S."/>
            <person name="Pangilinan J."/>
            <person name="Riley R."/>
            <person name="LaButti K."/>
            <person name="Andreopoulos B."/>
            <person name="Lipzen A."/>
            <person name="Chen C."/>
            <person name="Yan M."/>
            <person name="Daum C."/>
            <person name="Ng V."/>
            <person name="Clum A."/>
            <person name="Steindorff A."/>
            <person name="Ohm R.A."/>
            <person name="Martin F."/>
            <person name="Silar P."/>
            <person name="Natvig D.O."/>
            <person name="Lalanne C."/>
            <person name="Gautier V."/>
            <person name="Ament-Velasquez S.L."/>
            <person name="Kruys A."/>
            <person name="Hutchinson M.I."/>
            <person name="Powell A.J."/>
            <person name="Barry K."/>
            <person name="Miller A.N."/>
            <person name="Grigoriev I.V."/>
            <person name="Debuchy R."/>
            <person name="Gladieux P."/>
            <person name="Hiltunen Thoren M."/>
            <person name="Johannesson H."/>
        </authorList>
    </citation>
    <scope>NUCLEOTIDE SEQUENCE</scope>
    <source>
        <strain evidence="1">CBS 103.79</strain>
    </source>
</reference>
<sequence length="242" mass="26551">VGDYSARQLTVSTDKAIAIAGVASIVHQNTRLTYAAGLWKELLLFNLLWLPAGDPVPRPVHRAPTWSWISVDGKVTHQLPDGWQTMEPLVSGESLDQAEMVGDLVHNATLRLTGQVRPLELDNMQFTYDIKDSFRLDELRLLPVVIFKSAGSTPGASCCASGGRLSRGTSVWDTFAARIRWLWTGCERPDRMLIFRSCDGWMLGVSKPEGAAKEQTGSMRVGCNIASPWSSAPARPTDVELS</sequence>
<dbReference type="PANTHER" id="PTHR33112">
    <property type="entry name" value="DOMAIN PROTEIN, PUTATIVE-RELATED"/>
    <property type="match status" value="1"/>
</dbReference>
<protein>
    <submittedName>
        <fullName evidence="1">Uncharacterized protein</fullName>
    </submittedName>
</protein>
<accession>A0AAN6MBW2</accession>
<gene>
    <name evidence="1" type="ORF">C8A05DRAFT_19975</name>
</gene>
<feature type="non-terminal residue" evidence="1">
    <location>
        <position position="1"/>
    </location>
</feature>